<dbReference type="CDD" id="cd07246">
    <property type="entry name" value="VOC_like"/>
    <property type="match status" value="1"/>
</dbReference>
<dbReference type="InterPro" id="IPR037523">
    <property type="entry name" value="VOC_core"/>
</dbReference>
<dbReference type="InterPro" id="IPR004360">
    <property type="entry name" value="Glyas_Fos-R_dOase_dom"/>
</dbReference>
<evidence type="ECO:0000313" key="2">
    <source>
        <dbReference type="Proteomes" id="UP000429232"/>
    </source>
</evidence>
<dbReference type="PANTHER" id="PTHR34109">
    <property type="entry name" value="BNAUNNG04460D PROTEIN-RELATED"/>
    <property type="match status" value="1"/>
</dbReference>
<gene>
    <name evidence="1" type="ORF">GO620_008080</name>
</gene>
<accession>A0A6I4HX21</accession>
<dbReference type="SUPFAM" id="SSF54593">
    <property type="entry name" value="Glyoxalase/Bleomycin resistance protein/Dihydroxybiphenyl dioxygenase"/>
    <property type="match status" value="1"/>
</dbReference>
<protein>
    <submittedName>
        <fullName evidence="1">VOC family protein</fullName>
    </submittedName>
</protein>
<evidence type="ECO:0000313" key="1">
    <source>
        <dbReference type="EMBL" id="QQL51387.1"/>
    </source>
</evidence>
<dbReference type="AlphaFoldDB" id="A0A6I4HX21"/>
<sequence>MSTRLLPTLSVRRGKEAVDFYKKAFNAFEIMMVADPEGNIVAELAIDEVHFIVADEAPDYGNYSPESLSGTTIRMGLEVDDPDGVAAQAVASGAQEVYPVADQSYGYRLGCIEDPFGHRWEIFKKLQ</sequence>
<dbReference type="EMBL" id="CP066775">
    <property type="protein sequence ID" value="QQL51387.1"/>
    <property type="molecule type" value="Genomic_DNA"/>
</dbReference>
<organism evidence="1 2">
    <name type="scientific">Mucilaginibacter ginkgonis</name>
    <dbReference type="NCBI Taxonomy" id="2682091"/>
    <lineage>
        <taxon>Bacteria</taxon>
        <taxon>Pseudomonadati</taxon>
        <taxon>Bacteroidota</taxon>
        <taxon>Sphingobacteriia</taxon>
        <taxon>Sphingobacteriales</taxon>
        <taxon>Sphingobacteriaceae</taxon>
        <taxon>Mucilaginibacter</taxon>
    </lineage>
</organism>
<keyword evidence="2" id="KW-1185">Reference proteome</keyword>
<dbReference type="PANTHER" id="PTHR34109:SF1">
    <property type="entry name" value="VOC DOMAIN-CONTAINING PROTEIN"/>
    <property type="match status" value="1"/>
</dbReference>
<dbReference type="KEGG" id="mgik:GO620_008080"/>
<dbReference type="Gene3D" id="3.10.180.10">
    <property type="entry name" value="2,3-Dihydroxybiphenyl 1,2-Dioxygenase, domain 1"/>
    <property type="match status" value="1"/>
</dbReference>
<proteinExistence type="predicted"/>
<dbReference type="InterPro" id="IPR029068">
    <property type="entry name" value="Glyas_Bleomycin-R_OHBP_Dase"/>
</dbReference>
<dbReference type="Pfam" id="PF00903">
    <property type="entry name" value="Glyoxalase"/>
    <property type="match status" value="1"/>
</dbReference>
<dbReference type="RefSeq" id="WP_157524077.1">
    <property type="nucleotide sequence ID" value="NZ_CP066775.1"/>
</dbReference>
<name>A0A6I4HX21_9SPHI</name>
<dbReference type="Proteomes" id="UP000429232">
    <property type="component" value="Chromosome"/>
</dbReference>
<reference evidence="1 2" key="1">
    <citation type="submission" date="2020-12" db="EMBL/GenBank/DDBJ databases">
        <title>HMF7856_wgs.fasta genome submission.</title>
        <authorList>
            <person name="Kang H."/>
            <person name="Kim H."/>
            <person name="Joh K."/>
        </authorList>
    </citation>
    <scope>NUCLEOTIDE SEQUENCE [LARGE SCALE GENOMIC DNA]</scope>
    <source>
        <strain evidence="1 2">HMF7856</strain>
    </source>
</reference>
<dbReference type="PROSITE" id="PS51819">
    <property type="entry name" value="VOC"/>
    <property type="match status" value="1"/>
</dbReference>